<protein>
    <submittedName>
        <fullName evidence="1">Uncharacterized protein</fullName>
    </submittedName>
</protein>
<proteinExistence type="predicted"/>
<dbReference type="EMBL" id="JAAPAO010001206">
    <property type="protein sequence ID" value="KAF4650667.1"/>
    <property type="molecule type" value="Genomic_DNA"/>
</dbReference>
<accession>A0A7J6KUJ3</accession>
<comment type="caution">
    <text evidence="1">The sequence shown here is derived from an EMBL/GenBank/DDBJ whole genome shotgun (WGS) entry which is preliminary data.</text>
</comment>
<reference evidence="1 2" key="1">
    <citation type="submission" date="2020-04" db="EMBL/GenBank/DDBJ databases">
        <title>Perkinsus chesapeaki whole genome sequence.</title>
        <authorList>
            <person name="Bogema D.R."/>
        </authorList>
    </citation>
    <scope>NUCLEOTIDE SEQUENCE [LARGE SCALE GENOMIC DNA]</scope>
    <source>
        <strain evidence="1">ATCC PRA-425</strain>
    </source>
</reference>
<keyword evidence="2" id="KW-1185">Reference proteome</keyword>
<dbReference type="OrthoDB" id="478548at2759"/>
<organism evidence="1 2">
    <name type="scientific">Perkinsus chesapeaki</name>
    <name type="common">Clam parasite</name>
    <name type="synonym">Perkinsus andrewsi</name>
    <dbReference type="NCBI Taxonomy" id="330153"/>
    <lineage>
        <taxon>Eukaryota</taxon>
        <taxon>Sar</taxon>
        <taxon>Alveolata</taxon>
        <taxon>Perkinsozoa</taxon>
        <taxon>Perkinsea</taxon>
        <taxon>Perkinsida</taxon>
        <taxon>Perkinsidae</taxon>
        <taxon>Perkinsus</taxon>
    </lineage>
</organism>
<dbReference type="Proteomes" id="UP000591131">
    <property type="component" value="Unassembled WGS sequence"/>
</dbReference>
<evidence type="ECO:0000313" key="1">
    <source>
        <dbReference type="EMBL" id="KAF4650667.1"/>
    </source>
</evidence>
<evidence type="ECO:0000313" key="2">
    <source>
        <dbReference type="Proteomes" id="UP000591131"/>
    </source>
</evidence>
<name>A0A7J6KUJ3_PERCH</name>
<dbReference type="AlphaFoldDB" id="A0A7J6KUJ3"/>
<feature type="non-terminal residue" evidence="1">
    <location>
        <position position="326"/>
    </location>
</feature>
<gene>
    <name evidence="1" type="ORF">FOL47_000973</name>
</gene>
<sequence>MAASPAQQTRLIEQAIQKNENVLWLVKQKPKWEKFFREWRNGMWYPDKPALVGKLFTCSISDGVGEFVMEDIKKAVGDMLEQTGTGGSMDSDSQTALCEELYDAFWVFQTTLCPLSPCPFNHKRGDDGAFLHILREEQNGEPEIFMNYDRWTYSSFAKAGYREDMVPTSSLNKLDGQLPFGETLDTRSDESLNRLNWTLMNMVWSPFQEYPHKSKQITAKSARDMKKRILFKPHSAFTPMQVVDEMRRLRECYRDSLRKYPLADKYWRATSLVLEEVDCEALDDVLYDFLVSTIPKDRLLAACWVYFGDLNAGSWATGLDLGRSFR</sequence>